<feature type="compositionally biased region" description="Low complexity" evidence="1">
    <location>
        <begin position="162"/>
        <end position="177"/>
    </location>
</feature>
<comment type="caution">
    <text evidence="2">The sequence shown here is derived from an EMBL/GenBank/DDBJ whole genome shotgun (WGS) entry which is preliminary data.</text>
</comment>
<accession>A0A317SZ91</accession>
<keyword evidence="3" id="KW-1185">Reference proteome</keyword>
<reference evidence="2 3" key="1">
    <citation type="submission" date="2018-03" db="EMBL/GenBank/DDBJ databases">
        <title>Genomes of Pezizomycetes fungi and the evolution of truffles.</title>
        <authorList>
            <person name="Murat C."/>
            <person name="Payen T."/>
            <person name="Noel B."/>
            <person name="Kuo A."/>
            <person name="Martin F.M."/>
        </authorList>
    </citation>
    <scope>NUCLEOTIDE SEQUENCE [LARGE SCALE GENOMIC DNA]</scope>
    <source>
        <strain evidence="2">091103-1</strain>
    </source>
</reference>
<evidence type="ECO:0000313" key="2">
    <source>
        <dbReference type="EMBL" id="PWW79739.1"/>
    </source>
</evidence>
<proteinExistence type="predicted"/>
<dbReference type="Proteomes" id="UP000246991">
    <property type="component" value="Unassembled WGS sequence"/>
</dbReference>
<gene>
    <name evidence="2" type="ORF">C7212DRAFT_156860</name>
</gene>
<sequence>MESTTLKQSSYAPTIRYSIDELLEYRSSLSYVICPIDEFSLVAWAEGLLDKVGDYVPQELAIRKEYAKKVAAMQGKQSQPAIPIAAKRKLEYAGLTFGDFLNLGKYGSPKSSQVESTSDSRSQETRVTLPFVQVEFHVPPKEPGPKDGTSTIGPIQEKDAHSQSTSGKGIKKSSTAGEIVEVSSDGGVQASPRAEVLKPTPSGEAVEEPEESGDIVDQDAWINAMLERTKIFAGNKYKSA</sequence>
<protein>
    <submittedName>
        <fullName evidence="2">Uncharacterized protein</fullName>
    </submittedName>
</protein>
<dbReference type="AlphaFoldDB" id="A0A317SZ91"/>
<dbReference type="OrthoDB" id="5399896at2759"/>
<feature type="compositionally biased region" description="Acidic residues" evidence="1">
    <location>
        <begin position="205"/>
        <end position="217"/>
    </location>
</feature>
<evidence type="ECO:0000313" key="3">
    <source>
        <dbReference type="Proteomes" id="UP000246991"/>
    </source>
</evidence>
<name>A0A317SZ91_9PEZI</name>
<feature type="region of interest" description="Disordered" evidence="1">
    <location>
        <begin position="131"/>
        <end position="217"/>
    </location>
</feature>
<dbReference type="EMBL" id="PYWC01000006">
    <property type="protein sequence ID" value="PWW79739.1"/>
    <property type="molecule type" value="Genomic_DNA"/>
</dbReference>
<organism evidence="2 3">
    <name type="scientific">Tuber magnatum</name>
    <name type="common">white Piedmont truffle</name>
    <dbReference type="NCBI Taxonomy" id="42249"/>
    <lineage>
        <taxon>Eukaryota</taxon>
        <taxon>Fungi</taxon>
        <taxon>Dikarya</taxon>
        <taxon>Ascomycota</taxon>
        <taxon>Pezizomycotina</taxon>
        <taxon>Pezizomycetes</taxon>
        <taxon>Pezizales</taxon>
        <taxon>Tuberaceae</taxon>
        <taxon>Tuber</taxon>
    </lineage>
</organism>
<evidence type="ECO:0000256" key="1">
    <source>
        <dbReference type="SAM" id="MobiDB-lite"/>
    </source>
</evidence>